<dbReference type="OrthoDB" id="2063617at2"/>
<dbReference type="STRING" id="1742358.GCA_001439605_03226"/>
<keyword evidence="2" id="KW-1185">Reference proteome</keyword>
<evidence type="ECO:0000313" key="2">
    <source>
        <dbReference type="Proteomes" id="UP000293846"/>
    </source>
</evidence>
<dbReference type="Proteomes" id="UP000293846">
    <property type="component" value="Unassembled WGS sequence"/>
</dbReference>
<organism evidence="1 2">
    <name type="scientific">Cytobacillus praedii</name>
    <dbReference type="NCBI Taxonomy" id="1742358"/>
    <lineage>
        <taxon>Bacteria</taxon>
        <taxon>Bacillati</taxon>
        <taxon>Bacillota</taxon>
        <taxon>Bacilli</taxon>
        <taxon>Bacillales</taxon>
        <taxon>Bacillaceae</taxon>
        <taxon>Cytobacillus</taxon>
    </lineage>
</organism>
<proteinExistence type="predicted"/>
<sequence>MITINDMRKAVMATLKTYFSSITIYEEQKQGVEGPCFFVKLLSTKQIREINRRYKRSHSYDIAYLPGSASTMDEVDVIAEQLYRYLEYIEVSGSLIHALSMRHEIIEGIFHFFIDYDFYVVKEKSIQVKMQKLEQEEFVHD</sequence>
<gene>
    <name evidence="1" type="ORF">E0Y62_11685</name>
</gene>
<dbReference type="AlphaFoldDB" id="A0A4R1AZB4"/>
<dbReference type="Pfam" id="PF20765">
    <property type="entry name" value="Phage_tail_terminator_8"/>
    <property type="match status" value="1"/>
</dbReference>
<comment type="caution">
    <text evidence="1">The sequence shown here is derived from an EMBL/GenBank/DDBJ whole genome shotgun (WGS) entry which is preliminary data.</text>
</comment>
<reference evidence="1 2" key="1">
    <citation type="submission" date="2019-03" db="EMBL/GenBank/DDBJ databases">
        <authorList>
            <person name="Jensen L."/>
            <person name="Storgaard J."/>
            <person name="Sulaj E."/>
            <person name="Schramm A."/>
            <person name="Marshall I.P.G."/>
        </authorList>
    </citation>
    <scope>NUCLEOTIDE SEQUENCE [LARGE SCALE GENOMIC DNA]</scope>
    <source>
        <strain evidence="1 2">2017H2G3</strain>
    </source>
</reference>
<accession>A0A4R1AZB4</accession>
<dbReference type="RefSeq" id="WP_131236929.1">
    <property type="nucleotide sequence ID" value="NZ_SJTH01000011.1"/>
</dbReference>
<evidence type="ECO:0000313" key="1">
    <source>
        <dbReference type="EMBL" id="TCJ04098.1"/>
    </source>
</evidence>
<evidence type="ECO:0008006" key="3">
    <source>
        <dbReference type="Google" id="ProtNLM"/>
    </source>
</evidence>
<name>A0A4R1AZB4_9BACI</name>
<protein>
    <recommendedName>
        <fullName evidence="3">Phage protein</fullName>
    </recommendedName>
</protein>
<dbReference type="EMBL" id="SJTH01000011">
    <property type="protein sequence ID" value="TCJ04098.1"/>
    <property type="molecule type" value="Genomic_DNA"/>
</dbReference>
<dbReference type="InterPro" id="IPR049254">
    <property type="entry name" value="Phage_tail_terminator"/>
</dbReference>